<dbReference type="Gene3D" id="2.60.40.290">
    <property type="match status" value="1"/>
</dbReference>
<dbReference type="PRINTS" id="PR00844">
    <property type="entry name" value="GLHYDRLASE48"/>
</dbReference>
<dbReference type="InterPro" id="IPR008965">
    <property type="entry name" value="CBM2/CBM3_carb-bd_dom_sf"/>
</dbReference>
<dbReference type="InterPro" id="IPR013783">
    <property type="entry name" value="Ig-like_fold"/>
</dbReference>
<evidence type="ECO:0000256" key="2">
    <source>
        <dbReference type="ARBA" id="ARBA00022801"/>
    </source>
</evidence>
<sequence length="968" mass="104180">MRLKARRRRVAMLAAGVLVAGGLSLPGAAAYAATSCEVVYATNDWGTGFTANLTIRNLGDPINGWTLRFGFAGNQQITQGWSANWTQSGNQVTATNMSYNGNLGTGATANIGFNASYSGPNAKPTSFSVNGVTCGGGGQQPPTVSLSVPAGPFEAPADVPLTATASDPDGTIAKVEFYRNGLLVNTDTTAPYSYLLEDQPAGSYTVQAKAYDNANLSAIDEKSFTVTPASGPVLVATPSSVSVAEGGTSTVKLRLSAAPTGNVPVTLTRSGDTDVSVSPTQVTLGTGNWSAGVDVTVSAAEDADTVGGTATVTASATGYAPLSIVVTEIDNDVPGGDNIYTARFLEQYGKIKNSGYFSPEGVPYHSIETLIVEAPDHGHETTSEAFSFWIWLEAQYGRVTQNWAPFNNAWTVMENYIIPSHADQPTAGVNGTAQYAAEYNLPSQYPSQLQPNVAVGQDPLRNELQTTYGTGDIYGMHWLLDVDNTYGFGRCGDGTTRPAYINTFQRGPQESVWETVPQPSCDTFRHGGQYGFLDISVKENNAPAKQWKYTNAPDADARAIQAAYWALTWAKAQGKAGEVAATVAKAAKMGDYLRYAMFDKYFKKIGNCVGATTCPAGTGKDSAHYLMSWYYAWGGATDTSAGWSWRIGSSHNHFGYQNPFTAWALTNVAELRPQSPTAVTDWTNSFNRQLELYQWLQSAEGAIAGGATNSWDGAYGQPPAGKSTFYGMFYDDHPVYEDPGSNQWFGMQVWSLQRVAELYYVTGNAKAKTILDKWVPWAIANTTIGTGGNFEIPSDMRWTGQPEVWDPVNPLPNDNLHVEVINKGRDVGVGAAYARTLMWYAAKSGHAGAKTTAKGLLDAMYANAEAKGISTVETRADYNRFDDVYNATTGQGLYLPPGWTGRMPNGDTITAGKSFVDIRSFYRNDPDWPKVQAYLDGGPVPQFRYHRFWAQSDIAMAFADFGHLFPNG</sequence>
<evidence type="ECO:0000259" key="8">
    <source>
        <dbReference type="PROSITE" id="PS51173"/>
    </source>
</evidence>
<dbReference type="SUPFAM" id="SSF49384">
    <property type="entry name" value="Carbohydrate-binding domain"/>
    <property type="match status" value="1"/>
</dbReference>
<dbReference type="RefSeq" id="WP_377572450.1">
    <property type="nucleotide sequence ID" value="NZ_JBHTMP010000030.1"/>
</dbReference>
<evidence type="ECO:0000313" key="10">
    <source>
        <dbReference type="Proteomes" id="UP001597260"/>
    </source>
</evidence>
<feature type="domain" description="CBM2" evidence="8">
    <location>
        <begin position="29"/>
        <end position="137"/>
    </location>
</feature>
<dbReference type="Gene3D" id="4.10.870.10">
    <property type="entry name" value="Endo-1,4-beta-glucanase f. Domain 3"/>
    <property type="match status" value="1"/>
</dbReference>
<dbReference type="SUPFAM" id="SSF48208">
    <property type="entry name" value="Six-hairpin glycosidases"/>
    <property type="match status" value="1"/>
</dbReference>
<keyword evidence="1 7" id="KW-0732">Signal</keyword>
<dbReference type="Pfam" id="PF02011">
    <property type="entry name" value="Glyco_hydro_48"/>
    <property type="match status" value="1"/>
</dbReference>
<keyword evidence="3" id="KW-0136">Cellulose degradation</keyword>
<reference evidence="10" key="1">
    <citation type="journal article" date="2019" name="Int. J. Syst. Evol. Microbiol.">
        <title>The Global Catalogue of Microorganisms (GCM) 10K type strain sequencing project: providing services to taxonomists for standard genome sequencing and annotation.</title>
        <authorList>
            <consortium name="The Broad Institute Genomics Platform"/>
            <consortium name="The Broad Institute Genome Sequencing Center for Infectious Disease"/>
            <person name="Wu L."/>
            <person name="Ma J."/>
        </authorList>
    </citation>
    <scope>NUCLEOTIDE SEQUENCE [LARGE SCALE GENOMIC DNA]</scope>
    <source>
        <strain evidence="10">JCM 31037</strain>
    </source>
</reference>
<name>A0ABW3YGI1_9ACTN</name>
<accession>A0ABW3YGI1</accession>
<evidence type="ECO:0000256" key="3">
    <source>
        <dbReference type="ARBA" id="ARBA00023001"/>
    </source>
</evidence>
<dbReference type="InterPro" id="IPR027390">
    <property type="entry name" value="Endoglucanase_F_dom3"/>
</dbReference>
<dbReference type="Pfam" id="PF00553">
    <property type="entry name" value="CBM_2"/>
    <property type="match status" value="1"/>
</dbReference>
<dbReference type="InterPro" id="IPR008928">
    <property type="entry name" value="6-hairpin_glycosidase_sf"/>
</dbReference>
<dbReference type="SMART" id="SM00637">
    <property type="entry name" value="CBD_II"/>
    <property type="match status" value="1"/>
</dbReference>
<dbReference type="SMART" id="SM00089">
    <property type="entry name" value="PKD"/>
    <property type="match status" value="1"/>
</dbReference>
<dbReference type="InterPro" id="IPR001919">
    <property type="entry name" value="CBD2"/>
</dbReference>
<dbReference type="Gene3D" id="2.170.160.10">
    <property type="entry name" value="Endo-1,4-beta-glucanase f. Domain 2"/>
    <property type="match status" value="1"/>
</dbReference>
<dbReference type="GO" id="GO:0016787">
    <property type="term" value="F:hydrolase activity"/>
    <property type="evidence" value="ECO:0007669"/>
    <property type="project" value="UniProtKB-KW"/>
</dbReference>
<evidence type="ECO:0000313" key="9">
    <source>
        <dbReference type="EMBL" id="MFD1323299.1"/>
    </source>
</evidence>
<dbReference type="InterPro" id="IPR000556">
    <property type="entry name" value="Glyco_hydro_48F"/>
</dbReference>
<proteinExistence type="predicted"/>
<evidence type="ECO:0000256" key="4">
    <source>
        <dbReference type="ARBA" id="ARBA00023277"/>
    </source>
</evidence>
<keyword evidence="4" id="KW-0119">Carbohydrate metabolism</keyword>
<dbReference type="Proteomes" id="UP001597260">
    <property type="component" value="Unassembled WGS sequence"/>
</dbReference>
<evidence type="ECO:0000256" key="6">
    <source>
        <dbReference type="ARBA" id="ARBA00023326"/>
    </source>
</evidence>
<evidence type="ECO:0000256" key="5">
    <source>
        <dbReference type="ARBA" id="ARBA00023295"/>
    </source>
</evidence>
<keyword evidence="2 9" id="KW-0378">Hydrolase</keyword>
<protein>
    <submittedName>
        <fullName evidence="9">Glycoside hydrolase family 48 protein</fullName>
    </submittedName>
</protein>
<evidence type="ECO:0000256" key="1">
    <source>
        <dbReference type="ARBA" id="ARBA00022729"/>
    </source>
</evidence>
<dbReference type="Gene3D" id="1.50.10.10">
    <property type="match status" value="1"/>
</dbReference>
<feature type="chain" id="PRO_5045261281" evidence="7">
    <location>
        <begin position="33"/>
        <end position="968"/>
    </location>
</feature>
<feature type="signal peptide" evidence="7">
    <location>
        <begin position="1"/>
        <end position="32"/>
    </location>
</feature>
<dbReference type="PROSITE" id="PS51173">
    <property type="entry name" value="CBM2"/>
    <property type="match status" value="1"/>
</dbReference>
<dbReference type="EMBL" id="JBHTMP010000030">
    <property type="protein sequence ID" value="MFD1323299.1"/>
    <property type="molecule type" value="Genomic_DNA"/>
</dbReference>
<dbReference type="Gene3D" id="2.60.40.10">
    <property type="entry name" value="Immunoglobulins"/>
    <property type="match status" value="1"/>
</dbReference>
<keyword evidence="5" id="KW-0326">Glycosidase</keyword>
<comment type="caution">
    <text evidence="9">The sequence shown here is derived from an EMBL/GenBank/DDBJ whole genome shotgun (WGS) entry which is preliminary data.</text>
</comment>
<keyword evidence="10" id="KW-1185">Reference proteome</keyword>
<organism evidence="9 10">
    <name type="scientific">Micromonospora sonneratiae</name>
    <dbReference type="NCBI Taxonomy" id="1184706"/>
    <lineage>
        <taxon>Bacteria</taxon>
        <taxon>Bacillati</taxon>
        <taxon>Actinomycetota</taxon>
        <taxon>Actinomycetes</taxon>
        <taxon>Micromonosporales</taxon>
        <taxon>Micromonosporaceae</taxon>
        <taxon>Micromonospora</taxon>
    </lineage>
</organism>
<dbReference type="InterPro" id="IPR023309">
    <property type="entry name" value="Endo-1-4-beta-glucanase_dom2"/>
</dbReference>
<dbReference type="InterPro" id="IPR012341">
    <property type="entry name" value="6hp_glycosidase-like_sf"/>
</dbReference>
<dbReference type="Pfam" id="PF17957">
    <property type="entry name" value="Big_7"/>
    <property type="match status" value="1"/>
</dbReference>
<dbReference type="InterPro" id="IPR012291">
    <property type="entry name" value="CBM2_carb-bd_dom_sf"/>
</dbReference>
<dbReference type="InterPro" id="IPR022409">
    <property type="entry name" value="PKD/Chitinase_dom"/>
</dbReference>
<keyword evidence="6" id="KW-0624">Polysaccharide degradation</keyword>
<gene>
    <name evidence="9" type="ORF">ACFQ4H_19620</name>
</gene>
<evidence type="ECO:0000256" key="7">
    <source>
        <dbReference type="SAM" id="SignalP"/>
    </source>
</evidence>